<evidence type="ECO:0000256" key="1">
    <source>
        <dbReference type="ARBA" id="ARBA00008635"/>
    </source>
</evidence>
<evidence type="ECO:0000256" key="2">
    <source>
        <dbReference type="ARBA" id="ARBA00022723"/>
    </source>
</evidence>
<dbReference type="AlphaFoldDB" id="A0A9X2T0I2"/>
<dbReference type="Proteomes" id="UP001151088">
    <property type="component" value="Unassembled WGS sequence"/>
</dbReference>
<feature type="binding site" evidence="3">
    <location>
        <position position="52"/>
    </location>
    <ligand>
        <name>a divalent metal cation</name>
        <dbReference type="ChEBI" id="CHEBI:60240"/>
    </ligand>
</feature>
<dbReference type="InterPro" id="IPR007837">
    <property type="entry name" value="DinB"/>
</dbReference>
<dbReference type="RefSeq" id="WP_258730564.1">
    <property type="nucleotide sequence ID" value="NZ_JANTHZ010000001.1"/>
</dbReference>
<sequence length="177" mass="19589">MNDLAVGRYRQFAGYNAWANRRLYAAAAALSDEQYRAERGAFFGSVHGTLNHLLVTDRIWMRRITGSGEAPDRLDAILFDTLPELATARHVEDERISAFVDTLSDCVLMADLHYANMSGKPFVQPVAGVLDHLFNHQTHHRGQAHCLISGFLGNAATPSLDLLMFQREAGLAHAEPS</sequence>
<dbReference type="PANTHER" id="PTHR37302:SF1">
    <property type="entry name" value="PROTEIN DINB"/>
    <property type="match status" value="1"/>
</dbReference>
<organism evidence="4 5">
    <name type="scientific">Ancylobacter mangrovi</name>
    <dbReference type="NCBI Taxonomy" id="2972472"/>
    <lineage>
        <taxon>Bacteria</taxon>
        <taxon>Pseudomonadati</taxon>
        <taxon>Pseudomonadota</taxon>
        <taxon>Alphaproteobacteria</taxon>
        <taxon>Hyphomicrobiales</taxon>
        <taxon>Xanthobacteraceae</taxon>
        <taxon>Ancylobacter</taxon>
    </lineage>
</organism>
<reference evidence="4" key="1">
    <citation type="submission" date="2022-08" db="EMBL/GenBank/DDBJ databases">
        <authorList>
            <person name="Li F."/>
        </authorList>
    </citation>
    <scope>NUCLEOTIDE SEQUENCE</scope>
    <source>
        <strain evidence="4">MQZ15Z-1</strain>
    </source>
</reference>
<dbReference type="GO" id="GO:0046872">
    <property type="term" value="F:metal ion binding"/>
    <property type="evidence" value="ECO:0007669"/>
    <property type="project" value="UniProtKB-KW"/>
</dbReference>
<protein>
    <submittedName>
        <fullName evidence="4">DinB family protein</fullName>
    </submittedName>
</protein>
<name>A0A9X2T0I2_9HYPH</name>
<proteinExistence type="inferred from homology"/>
<dbReference type="Pfam" id="PF05163">
    <property type="entry name" value="DinB"/>
    <property type="match status" value="1"/>
</dbReference>
<comment type="similarity">
    <text evidence="1">Belongs to the DinB family.</text>
</comment>
<comment type="caution">
    <text evidence="4">The sequence shown here is derived from an EMBL/GenBank/DDBJ whole genome shotgun (WGS) entry which is preliminary data.</text>
</comment>
<evidence type="ECO:0000313" key="4">
    <source>
        <dbReference type="EMBL" id="MCS0493612.1"/>
    </source>
</evidence>
<feature type="binding site" evidence="3">
    <location>
        <position position="140"/>
    </location>
    <ligand>
        <name>a divalent metal cation</name>
        <dbReference type="ChEBI" id="CHEBI:60240"/>
    </ligand>
</feature>
<dbReference type="InterPro" id="IPR034660">
    <property type="entry name" value="DinB/YfiT-like"/>
</dbReference>
<evidence type="ECO:0000256" key="3">
    <source>
        <dbReference type="PIRSR" id="PIRSR607837-1"/>
    </source>
</evidence>
<dbReference type="EMBL" id="JANTHZ010000001">
    <property type="protein sequence ID" value="MCS0493612.1"/>
    <property type="molecule type" value="Genomic_DNA"/>
</dbReference>
<keyword evidence="5" id="KW-1185">Reference proteome</keyword>
<dbReference type="PANTHER" id="PTHR37302">
    <property type="entry name" value="SLR1116 PROTEIN"/>
    <property type="match status" value="1"/>
</dbReference>
<dbReference type="SUPFAM" id="SSF109854">
    <property type="entry name" value="DinB/YfiT-like putative metalloenzymes"/>
    <property type="match status" value="1"/>
</dbReference>
<keyword evidence="2 3" id="KW-0479">Metal-binding</keyword>
<dbReference type="Gene3D" id="1.20.120.450">
    <property type="entry name" value="dinb family like domain"/>
    <property type="match status" value="1"/>
</dbReference>
<gene>
    <name evidence="4" type="ORF">NVS89_00780</name>
</gene>
<feature type="binding site" evidence="3">
    <location>
        <position position="136"/>
    </location>
    <ligand>
        <name>a divalent metal cation</name>
        <dbReference type="ChEBI" id="CHEBI:60240"/>
    </ligand>
</feature>
<accession>A0A9X2T0I2</accession>
<evidence type="ECO:0000313" key="5">
    <source>
        <dbReference type="Proteomes" id="UP001151088"/>
    </source>
</evidence>